<protein>
    <submittedName>
        <fullName evidence="2">Protein tyrosine phosphatase</fullName>
    </submittedName>
</protein>
<dbReference type="Pfam" id="PF01451">
    <property type="entry name" value="LMWPc"/>
    <property type="match status" value="1"/>
</dbReference>
<organism evidence="2 3">
    <name type="scientific">Oscillochloris trichoides DG-6</name>
    <dbReference type="NCBI Taxonomy" id="765420"/>
    <lineage>
        <taxon>Bacteria</taxon>
        <taxon>Bacillati</taxon>
        <taxon>Chloroflexota</taxon>
        <taxon>Chloroflexia</taxon>
        <taxon>Chloroflexales</taxon>
        <taxon>Chloroflexineae</taxon>
        <taxon>Oscillochloridaceae</taxon>
        <taxon>Oscillochloris</taxon>
    </lineage>
</organism>
<dbReference type="eggNOG" id="COG0394">
    <property type="taxonomic scope" value="Bacteria"/>
</dbReference>
<proteinExistence type="predicted"/>
<comment type="caution">
    <text evidence="2">The sequence shown here is derived from an EMBL/GenBank/DDBJ whole genome shotgun (WGS) entry which is preliminary data.</text>
</comment>
<feature type="domain" description="Phosphotyrosine protein phosphatase I" evidence="1">
    <location>
        <begin position="4"/>
        <end position="140"/>
    </location>
</feature>
<evidence type="ECO:0000313" key="2">
    <source>
        <dbReference type="EMBL" id="EFO80283.1"/>
    </source>
</evidence>
<dbReference type="SUPFAM" id="SSF52788">
    <property type="entry name" value="Phosphotyrosine protein phosphatases I"/>
    <property type="match status" value="1"/>
</dbReference>
<dbReference type="AlphaFoldDB" id="E1IEY6"/>
<dbReference type="InterPro" id="IPR023485">
    <property type="entry name" value="Ptyr_pPase"/>
</dbReference>
<sequence length="142" mass="15930">MKPRTLLFICTGNYYRSRYAELLFNALVPTQLGWCADSRGFAPGPWNNGPVAPVVLERLRAAALPIPDALREPLRLSRADLEAANLLIALDEREHRPYVEGLGSAWVARFIFWQIPDLHEWPASRALDAIEDAVVGLIAQIR</sequence>
<dbReference type="SMART" id="SM00226">
    <property type="entry name" value="LMWPc"/>
    <property type="match status" value="1"/>
</dbReference>
<dbReference type="STRING" id="765420.OSCT_1887"/>
<dbReference type="Proteomes" id="UP000054010">
    <property type="component" value="Unassembled WGS sequence"/>
</dbReference>
<dbReference type="Gene3D" id="3.40.50.2300">
    <property type="match status" value="1"/>
</dbReference>
<dbReference type="HOGENOM" id="CLU_1757434_0_0_0"/>
<dbReference type="InterPro" id="IPR036196">
    <property type="entry name" value="Ptyr_pPase_sf"/>
</dbReference>
<evidence type="ECO:0000259" key="1">
    <source>
        <dbReference type="SMART" id="SM00226"/>
    </source>
</evidence>
<dbReference type="OrthoDB" id="9793058at2"/>
<reference evidence="2 3" key="1">
    <citation type="journal article" date="2011" name="J. Bacteriol.">
        <title>Draft genome sequence of the anoxygenic filamentous phototrophic bacterium Oscillochloris trichoides subsp. DG-6.</title>
        <authorList>
            <person name="Kuznetsov B.B."/>
            <person name="Ivanovsky R.N."/>
            <person name="Keppen O.I."/>
            <person name="Sukhacheva M.V."/>
            <person name="Bumazhkin B.K."/>
            <person name="Patutina E.O."/>
            <person name="Beletsky A.V."/>
            <person name="Mardanov A.V."/>
            <person name="Baslerov R.V."/>
            <person name="Panteleeva A.N."/>
            <person name="Kolganova T.V."/>
            <person name="Ravin N.V."/>
            <person name="Skryabin K.G."/>
        </authorList>
    </citation>
    <scope>NUCLEOTIDE SEQUENCE [LARGE SCALE GENOMIC DNA]</scope>
    <source>
        <strain evidence="2 3">DG-6</strain>
    </source>
</reference>
<keyword evidence="3" id="KW-1185">Reference proteome</keyword>
<evidence type="ECO:0000313" key="3">
    <source>
        <dbReference type="Proteomes" id="UP000054010"/>
    </source>
</evidence>
<gene>
    <name evidence="2" type="ORF">OSCT_1887</name>
</gene>
<name>E1IEY6_9CHLR</name>
<accession>E1IEY6</accession>
<dbReference type="EMBL" id="ADVR01000077">
    <property type="protein sequence ID" value="EFO80283.1"/>
    <property type="molecule type" value="Genomic_DNA"/>
</dbReference>